<dbReference type="AlphaFoldDB" id="A0A2H3CT80"/>
<evidence type="ECO:0000313" key="2">
    <source>
        <dbReference type="EMBL" id="PBK86235.1"/>
    </source>
</evidence>
<reference evidence="3" key="1">
    <citation type="journal article" date="2017" name="Nat. Ecol. Evol.">
        <title>Genome expansion and lineage-specific genetic innovations in the forest pathogenic fungi Armillaria.</title>
        <authorList>
            <person name="Sipos G."/>
            <person name="Prasanna A.N."/>
            <person name="Walter M.C."/>
            <person name="O'Connor E."/>
            <person name="Balint B."/>
            <person name="Krizsan K."/>
            <person name="Kiss B."/>
            <person name="Hess J."/>
            <person name="Varga T."/>
            <person name="Slot J."/>
            <person name="Riley R."/>
            <person name="Boka B."/>
            <person name="Rigling D."/>
            <person name="Barry K."/>
            <person name="Lee J."/>
            <person name="Mihaltcheva S."/>
            <person name="LaButti K."/>
            <person name="Lipzen A."/>
            <person name="Waldron R."/>
            <person name="Moloney N.M."/>
            <person name="Sperisen C."/>
            <person name="Kredics L."/>
            <person name="Vagvoelgyi C."/>
            <person name="Patrignani A."/>
            <person name="Fitzpatrick D."/>
            <person name="Nagy I."/>
            <person name="Doyle S."/>
            <person name="Anderson J.B."/>
            <person name="Grigoriev I.V."/>
            <person name="Gueldener U."/>
            <person name="Muensterkoetter M."/>
            <person name="Nagy L.G."/>
        </authorList>
    </citation>
    <scope>NUCLEOTIDE SEQUENCE [LARGE SCALE GENOMIC DNA]</scope>
    <source>
        <strain evidence="3">Ar21-2</strain>
    </source>
</reference>
<keyword evidence="3" id="KW-1185">Reference proteome</keyword>
<dbReference type="EMBL" id="KZ293685">
    <property type="protein sequence ID" value="PBK86235.1"/>
    <property type="molecule type" value="Genomic_DNA"/>
</dbReference>
<accession>A0A2H3CT80</accession>
<protein>
    <submittedName>
        <fullName evidence="2">Uncharacterized protein</fullName>
    </submittedName>
</protein>
<dbReference type="InParanoid" id="A0A2H3CT80"/>
<dbReference type="Proteomes" id="UP000217790">
    <property type="component" value="Unassembled WGS sequence"/>
</dbReference>
<gene>
    <name evidence="2" type="ORF">ARMGADRAFT_1035689</name>
</gene>
<organism evidence="2 3">
    <name type="scientific">Armillaria gallica</name>
    <name type="common">Bulbous honey fungus</name>
    <name type="synonym">Armillaria bulbosa</name>
    <dbReference type="NCBI Taxonomy" id="47427"/>
    <lineage>
        <taxon>Eukaryota</taxon>
        <taxon>Fungi</taxon>
        <taxon>Dikarya</taxon>
        <taxon>Basidiomycota</taxon>
        <taxon>Agaricomycotina</taxon>
        <taxon>Agaricomycetes</taxon>
        <taxon>Agaricomycetidae</taxon>
        <taxon>Agaricales</taxon>
        <taxon>Marasmiineae</taxon>
        <taxon>Physalacriaceae</taxon>
        <taxon>Armillaria</taxon>
    </lineage>
</organism>
<feature type="region of interest" description="Disordered" evidence="1">
    <location>
        <begin position="125"/>
        <end position="144"/>
    </location>
</feature>
<evidence type="ECO:0000313" key="3">
    <source>
        <dbReference type="Proteomes" id="UP000217790"/>
    </source>
</evidence>
<sequence>MPSPGSTIINCKASICLLSLGIDYFSWLHRMEKKTQQPFIPPCEVGMGGPRLLPSSIAWGQHFGPEHATDQLEHSSPQYRAAYGFDHFENAIICQMPRSSSIVGLLARLPRPQIGPGHRNLHQASVLCPDVPSPDTSGGSLAQKKLNTDLSPSKIHNQGSPSKGAHLTSNVYVTNSYNKEWEVLLTFNFEYLEEVISQNLDMAEDRDDFVETMAFNGVPEEASGFIWEMYFGLVGICF</sequence>
<name>A0A2H3CT80_ARMGA</name>
<proteinExistence type="predicted"/>
<evidence type="ECO:0000256" key="1">
    <source>
        <dbReference type="SAM" id="MobiDB-lite"/>
    </source>
</evidence>
<dbReference type="OrthoDB" id="2963797at2759"/>